<feature type="compositionally biased region" description="Low complexity" evidence="15">
    <location>
        <begin position="552"/>
        <end position="568"/>
    </location>
</feature>
<feature type="domain" description="WW" evidence="17">
    <location>
        <begin position="9"/>
        <end position="42"/>
    </location>
</feature>
<dbReference type="AlphaFoldDB" id="A0A6P7TEJ9"/>
<feature type="compositionally biased region" description="Pro residues" evidence="15">
    <location>
        <begin position="569"/>
        <end position="580"/>
    </location>
</feature>
<dbReference type="InterPro" id="IPR001202">
    <property type="entry name" value="WW_dom"/>
</dbReference>
<dbReference type="GO" id="GO:0019900">
    <property type="term" value="F:kinase binding"/>
    <property type="evidence" value="ECO:0007669"/>
    <property type="project" value="TreeGrafter"/>
</dbReference>
<feature type="compositionally biased region" description="Basic and acidic residues" evidence="15">
    <location>
        <begin position="1251"/>
        <end position="1268"/>
    </location>
</feature>
<dbReference type="Gene3D" id="2.60.40.150">
    <property type="entry name" value="C2 domain"/>
    <property type="match status" value="1"/>
</dbReference>
<evidence type="ECO:0000256" key="6">
    <source>
        <dbReference type="ARBA" id="ARBA00022490"/>
    </source>
</evidence>
<dbReference type="Pfam" id="PF25802">
    <property type="entry name" value="WWC1"/>
    <property type="match status" value="1"/>
</dbReference>
<feature type="region of interest" description="Disordered" evidence="15">
    <location>
        <begin position="924"/>
        <end position="1010"/>
    </location>
</feature>
<dbReference type="GO" id="GO:0005737">
    <property type="term" value="C:cytoplasm"/>
    <property type="evidence" value="ECO:0007669"/>
    <property type="project" value="UniProtKB-SubCell"/>
</dbReference>
<dbReference type="InterPro" id="IPR036020">
    <property type="entry name" value="WW_dom_sf"/>
</dbReference>
<dbReference type="GO" id="GO:0016324">
    <property type="term" value="C:apical plasma membrane"/>
    <property type="evidence" value="ECO:0007669"/>
    <property type="project" value="UniProtKB-SubCell"/>
</dbReference>
<dbReference type="PROSITE" id="PS50020">
    <property type="entry name" value="WW_DOMAIN_2"/>
    <property type="match status" value="2"/>
</dbReference>
<dbReference type="PROSITE" id="PS50004">
    <property type="entry name" value="C2"/>
    <property type="match status" value="1"/>
</dbReference>
<feature type="domain" description="WW" evidence="17">
    <location>
        <begin position="56"/>
        <end position="89"/>
    </location>
</feature>
<keyword evidence="6" id="KW-0963">Cytoplasm</keyword>
<feature type="compositionally biased region" description="Acidic residues" evidence="15">
    <location>
        <begin position="978"/>
        <end position="991"/>
    </location>
</feature>
<evidence type="ECO:0000259" key="17">
    <source>
        <dbReference type="PROSITE" id="PS50020"/>
    </source>
</evidence>
<evidence type="ECO:0000259" key="16">
    <source>
        <dbReference type="PROSITE" id="PS50004"/>
    </source>
</evidence>
<evidence type="ECO:0000256" key="10">
    <source>
        <dbReference type="ARBA" id="ARBA00023054"/>
    </source>
</evidence>
<feature type="compositionally biased region" description="Polar residues" evidence="15">
    <location>
        <begin position="255"/>
        <end position="273"/>
    </location>
</feature>
<dbReference type="SUPFAM" id="SSF49562">
    <property type="entry name" value="C2 domain (Calcium/lipid-binding domain, CaLB)"/>
    <property type="match status" value="1"/>
</dbReference>
<evidence type="ECO:0000256" key="12">
    <source>
        <dbReference type="ARBA" id="ARBA00023163"/>
    </source>
</evidence>
<dbReference type="GO" id="GO:0035330">
    <property type="term" value="P:regulation of hippo signaling"/>
    <property type="evidence" value="ECO:0007669"/>
    <property type="project" value="TreeGrafter"/>
</dbReference>
<feature type="compositionally biased region" description="Low complexity" evidence="15">
    <location>
        <begin position="951"/>
        <end position="961"/>
    </location>
</feature>
<dbReference type="Gene3D" id="2.20.70.10">
    <property type="match status" value="2"/>
</dbReference>
<keyword evidence="7" id="KW-0597">Phosphoprotein</keyword>
<feature type="compositionally biased region" description="Basic and acidic residues" evidence="15">
    <location>
        <begin position="1190"/>
        <end position="1205"/>
    </location>
</feature>
<evidence type="ECO:0000256" key="2">
    <source>
        <dbReference type="ARBA" id="ARBA00004496"/>
    </source>
</evidence>
<gene>
    <name evidence="19 20 21 22" type="primary">LOC115222587</name>
</gene>
<evidence type="ECO:0000256" key="13">
    <source>
        <dbReference type="ARBA" id="ARBA00024960"/>
    </source>
</evidence>
<dbReference type="SMART" id="SM00456">
    <property type="entry name" value="WW"/>
    <property type="match status" value="2"/>
</dbReference>
<dbReference type="InterPro" id="IPR000008">
    <property type="entry name" value="C2_dom"/>
</dbReference>
<evidence type="ECO:0000256" key="4">
    <source>
        <dbReference type="ARBA" id="ARBA00013712"/>
    </source>
</evidence>
<feature type="region of interest" description="Disordered" evidence="15">
    <location>
        <begin position="1248"/>
        <end position="1268"/>
    </location>
</feature>
<evidence type="ECO:0000256" key="1">
    <source>
        <dbReference type="ARBA" id="ARBA00004221"/>
    </source>
</evidence>
<feature type="region of interest" description="Disordered" evidence="15">
    <location>
        <begin position="253"/>
        <end position="273"/>
    </location>
</feature>
<evidence type="ECO:0000313" key="21">
    <source>
        <dbReference type="RefSeq" id="XP_036367476.1"/>
    </source>
</evidence>
<sequence>MPKWRNGDLSLPAGWEEGTDYDGKVFYIDHNSKKTTWIDPRDRETKPQTFADCIGNELPYGWEQSFDSNIGIYYINHVTETNQLEDPRVQWREKQQEMLKEYIITAQEDLEATREIFSVKEQRLQLAQEDYKHYNEALGGWKSSHTSLNSNSSVGSTKYDPDLLKADVSHAKQRVARLKQELEQVRARVHYKEQGVETLAAVDQKLSRMDGGFTIDEAQAIMNEIKQTKKCLNTEEKQKQELMRSLARLKDDLTLSRNNGSSPDLSTLSIPQEKASTASQTDISWELGLSTDNKLAEQTQIQLQFDELKKNFSNLKMQLVKAQSQLVPGQKESDKDRLLLLKEKEQLLRELKSIDDKGRSEHELTSIKSRITQLERDICLAVGSSDKSISDRLKLEDQKAKIIQQLRNTSKFMTVLESQLKSTSTSQLSISSGSSLGSLGSLGSLSASSHGSLASTSMTDIYIQPQLSNESLQDLHRCVGQRLRGHSISPGLLDKDLNIATAAIGGASNSDTTLSSQPVASGVNYGACSSSSHPFPSRKVGTGGNQTAIVGSEPSSLSPHSSYSSLSPPTSPYDIGPPPSYEEHMNAVERQKRVAGATSSLAMGGAADPVTKTVQLNESANFLPLLVNNTSVTTQTASPYQLPPHMLHSVDSDCVTNTLQGSTICKQVATHPSVVMAGTTQSAYVDNTDIASNPPLSPISETSSGVCNNLSGVNTSSVSAAVSDESVTGDSGVFEASVKRTGYLDEVLQMESAQIQITLKYDTFDGNLHVEVDQARNLGALPLPEKTKIGIKIALLPFMPVCWETKPSADMKNPKFAESFKVAIPKNLLHAQTLQVNVWSIPDGKELECLGCAHISLADFNYQEVCVRWYNVLSFKFMQSDNMKQTVRKDPVSNIDYTHLLNAVKDRIGRMSVQLSSDMRKNFPCDEHSVSENTKEGKNVVTFGKEESSDESTIISSQTSTLTRNQGPEAMHSHEDDVHEEEDDKDTDSVDLVDSTKEQDPSIGWTSLDNYESVDTGDEIKTCEKGTNTDGDFVYKAKKRPTETVRKSTIRRSQTFSPADRQGSAYVCKLNRSDSDSSMPLYKRGPFQRNSTVRQSLRWKRLPGAAGSSLRKMPIRTSVDLELDLQASQRRLNHLRDDVYRLKELKKGMEEAKARGANELPSWLTDDENFQRLLSEADKLSIVSSGKSAHKSENDPDNSKQNKRAEQIMKKVTRDVEKIQKNYFPNAFREKMVFFTIDNTTVPVVPSETSADERFEEFLNDDRTGEEV</sequence>
<dbReference type="PANTHER" id="PTHR14791">
    <property type="entry name" value="BOMB/KIRA PROTEINS"/>
    <property type="match status" value="1"/>
</dbReference>
<evidence type="ECO:0000256" key="7">
    <source>
        <dbReference type="ARBA" id="ARBA00022553"/>
    </source>
</evidence>
<evidence type="ECO:0000256" key="5">
    <source>
        <dbReference type="ARBA" id="ARBA00022475"/>
    </source>
</evidence>
<comment type="subcellular location">
    <subcellularLocation>
        <location evidence="1">Apical cell membrane</location>
    </subcellularLocation>
    <subcellularLocation>
        <location evidence="2">Cytoplasm</location>
    </subcellularLocation>
</comment>
<feature type="region of interest" description="Disordered" evidence="15">
    <location>
        <begin position="525"/>
        <end position="582"/>
    </location>
</feature>
<feature type="region of interest" description="Disordered" evidence="15">
    <location>
        <begin position="1184"/>
        <end position="1205"/>
    </location>
</feature>
<dbReference type="RefSeq" id="XP_029648730.1">
    <property type="nucleotide sequence ID" value="XM_029792870.2"/>
</dbReference>
<feature type="domain" description="C2" evidence="16">
    <location>
        <begin position="751"/>
        <end position="870"/>
    </location>
</feature>
<dbReference type="KEGG" id="osn:115222587"/>
<dbReference type="GO" id="GO:0046621">
    <property type="term" value="P:negative regulation of organ growth"/>
    <property type="evidence" value="ECO:0007669"/>
    <property type="project" value="TreeGrafter"/>
</dbReference>
<keyword evidence="8" id="KW-0677">Repeat</keyword>
<keyword evidence="5" id="KW-1003">Cell membrane</keyword>
<dbReference type="PANTHER" id="PTHR14791:SF29">
    <property type="entry name" value="PROTEIN KIBRA"/>
    <property type="match status" value="1"/>
</dbReference>
<protein>
    <recommendedName>
        <fullName evidence="4">Protein kibra</fullName>
    </recommendedName>
</protein>
<dbReference type="Pfam" id="PF00397">
    <property type="entry name" value="WW"/>
    <property type="match status" value="1"/>
</dbReference>
<keyword evidence="10" id="KW-0175">Coiled coil</keyword>
<dbReference type="GO" id="GO:0060090">
    <property type="term" value="F:molecular adaptor activity"/>
    <property type="evidence" value="ECO:0007669"/>
    <property type="project" value="TreeGrafter"/>
</dbReference>
<evidence type="ECO:0000313" key="19">
    <source>
        <dbReference type="RefSeq" id="XP_029648730.1"/>
    </source>
</evidence>
<feature type="compositionally biased region" description="Basic and acidic residues" evidence="15">
    <location>
        <begin position="924"/>
        <end position="938"/>
    </location>
</feature>
<dbReference type="SUPFAM" id="SSF51045">
    <property type="entry name" value="WW domain"/>
    <property type="match status" value="2"/>
</dbReference>
<evidence type="ECO:0000256" key="15">
    <source>
        <dbReference type="SAM" id="MobiDB-lite"/>
    </source>
</evidence>
<keyword evidence="12" id="KW-0804">Transcription</keyword>
<dbReference type="GO" id="GO:0016477">
    <property type="term" value="P:cell migration"/>
    <property type="evidence" value="ECO:0007669"/>
    <property type="project" value="TreeGrafter"/>
</dbReference>
<dbReference type="PROSITE" id="PS01159">
    <property type="entry name" value="WW_DOMAIN_1"/>
    <property type="match status" value="1"/>
</dbReference>
<dbReference type="InterPro" id="IPR035892">
    <property type="entry name" value="C2_domain_sf"/>
</dbReference>
<proteinExistence type="inferred from homology"/>
<dbReference type="RefSeq" id="XP_029648731.1">
    <property type="nucleotide sequence ID" value="XM_029792871.2"/>
</dbReference>
<dbReference type="Proteomes" id="UP000515154">
    <property type="component" value="Linkage group LG20"/>
</dbReference>
<evidence type="ECO:0000256" key="11">
    <source>
        <dbReference type="ARBA" id="ARBA00023136"/>
    </source>
</evidence>
<evidence type="ECO:0000313" key="20">
    <source>
        <dbReference type="RefSeq" id="XP_029648731.1"/>
    </source>
</evidence>
<comment type="similarity">
    <text evidence="3">Belongs to the WWC family. KIBRA subfamily.</text>
</comment>
<evidence type="ECO:0000256" key="14">
    <source>
        <dbReference type="ARBA" id="ARBA00025969"/>
    </source>
</evidence>
<dbReference type="InterPro" id="IPR051105">
    <property type="entry name" value="WWC/KIBRA_Hippo_Reg"/>
</dbReference>
<reference evidence="19 20" key="1">
    <citation type="submission" date="2025-08" db="UniProtKB">
        <authorList>
            <consortium name="RefSeq"/>
        </authorList>
    </citation>
    <scope>IDENTIFICATION</scope>
</reference>
<accession>A0A6P7TEJ9</accession>
<dbReference type="InterPro" id="IPR057747">
    <property type="entry name" value="WWC1_hairpin"/>
</dbReference>
<dbReference type="RefSeq" id="XP_036367476.1">
    <property type="nucleotide sequence ID" value="XM_036511583.1"/>
</dbReference>
<comment type="subunit">
    <text evidence="14">Forms a complex with Mer and Ex. Interacts (via domain WW 1) with Ex (via RXPPXY motif). Interacts with Mer, Sav, Hpo and Wts.</text>
</comment>
<dbReference type="RefSeq" id="XP_036367478.1">
    <property type="nucleotide sequence ID" value="XM_036511585.1"/>
</dbReference>
<keyword evidence="11" id="KW-0472">Membrane</keyword>
<name>A0A6P7TEJ9_9MOLL</name>
<keyword evidence="18" id="KW-1185">Reference proteome</keyword>
<organism evidence="18 19">
    <name type="scientific">Octopus sinensis</name>
    <name type="common">East Asian common octopus</name>
    <dbReference type="NCBI Taxonomy" id="2607531"/>
    <lineage>
        <taxon>Eukaryota</taxon>
        <taxon>Metazoa</taxon>
        <taxon>Spiralia</taxon>
        <taxon>Lophotrochozoa</taxon>
        <taxon>Mollusca</taxon>
        <taxon>Cephalopoda</taxon>
        <taxon>Coleoidea</taxon>
        <taxon>Octopodiformes</taxon>
        <taxon>Octopoda</taxon>
        <taxon>Incirrata</taxon>
        <taxon>Octopodidae</taxon>
        <taxon>Octopus</taxon>
    </lineage>
</organism>
<dbReference type="Pfam" id="PF00168">
    <property type="entry name" value="C2"/>
    <property type="match status" value="1"/>
</dbReference>
<evidence type="ECO:0000313" key="18">
    <source>
        <dbReference type="Proteomes" id="UP000515154"/>
    </source>
</evidence>
<comment type="function">
    <text evidence="13">Regulator of the Hippo/SWH (Sav/Wts/Hpo) signaling pathway, a signaling pathway that plays a pivotal role in organ size control and tumor suppression by restricting proliferation and promoting apoptosis. The core of this pathway is composed of a kinase cascade wherein Hippo (Hpo), in complex with its regulatory protein Salvador (Sav), phosphorylates and activates Warts (Wts) in complex with its regulatory protein Mats, which in turn phosphorylates and inactivates the Yorkie (Yki) oncoprotein. Kibra acts synergistically along with Ex and Mer to regulate the Hippo signaling pathway.</text>
</comment>
<evidence type="ECO:0000256" key="8">
    <source>
        <dbReference type="ARBA" id="ARBA00022737"/>
    </source>
</evidence>
<evidence type="ECO:0000256" key="9">
    <source>
        <dbReference type="ARBA" id="ARBA00023015"/>
    </source>
</evidence>
<evidence type="ECO:0000256" key="3">
    <source>
        <dbReference type="ARBA" id="ARBA00010585"/>
    </source>
</evidence>
<dbReference type="GO" id="GO:0006355">
    <property type="term" value="P:regulation of DNA-templated transcription"/>
    <property type="evidence" value="ECO:0007669"/>
    <property type="project" value="TreeGrafter"/>
</dbReference>
<dbReference type="CDD" id="cd00201">
    <property type="entry name" value="WW"/>
    <property type="match status" value="2"/>
</dbReference>
<evidence type="ECO:0000313" key="22">
    <source>
        <dbReference type="RefSeq" id="XP_036367478.1"/>
    </source>
</evidence>
<keyword evidence="9" id="KW-0805">Transcription regulation</keyword>